<evidence type="ECO:0000256" key="1">
    <source>
        <dbReference type="SAM" id="MobiDB-lite"/>
    </source>
</evidence>
<feature type="transmembrane region" description="Helical" evidence="2">
    <location>
        <begin position="721"/>
        <end position="745"/>
    </location>
</feature>
<keyword evidence="2" id="KW-0812">Transmembrane</keyword>
<evidence type="ECO:0000256" key="3">
    <source>
        <dbReference type="SAM" id="SignalP"/>
    </source>
</evidence>
<feature type="signal peptide" evidence="3">
    <location>
        <begin position="1"/>
        <end position="34"/>
    </location>
</feature>
<organism evidence="5 6">
    <name type="scientific">Prorocentrum cordatum</name>
    <dbReference type="NCBI Taxonomy" id="2364126"/>
    <lineage>
        <taxon>Eukaryota</taxon>
        <taxon>Sar</taxon>
        <taxon>Alveolata</taxon>
        <taxon>Dinophyceae</taxon>
        <taxon>Prorocentrales</taxon>
        <taxon>Prorocentraceae</taxon>
        <taxon>Prorocentrum</taxon>
    </lineage>
</organism>
<gene>
    <name evidence="5" type="ORF">PCOR1329_LOCUS63757</name>
</gene>
<keyword evidence="6" id="KW-1185">Reference proteome</keyword>
<evidence type="ECO:0000259" key="4">
    <source>
        <dbReference type="Pfam" id="PF24633"/>
    </source>
</evidence>
<evidence type="ECO:0000256" key="2">
    <source>
        <dbReference type="SAM" id="Phobius"/>
    </source>
</evidence>
<feature type="domain" description="DUF7630" evidence="4">
    <location>
        <begin position="674"/>
        <end position="715"/>
    </location>
</feature>
<dbReference type="Proteomes" id="UP001189429">
    <property type="component" value="Unassembled WGS sequence"/>
</dbReference>
<reference evidence="5" key="1">
    <citation type="submission" date="2023-10" db="EMBL/GenBank/DDBJ databases">
        <authorList>
            <person name="Chen Y."/>
            <person name="Shah S."/>
            <person name="Dougan E. K."/>
            <person name="Thang M."/>
            <person name="Chan C."/>
        </authorList>
    </citation>
    <scope>NUCLEOTIDE SEQUENCE [LARGE SCALE GENOMIC DNA]</scope>
</reference>
<evidence type="ECO:0000313" key="5">
    <source>
        <dbReference type="EMBL" id="CAK0880675.1"/>
    </source>
</evidence>
<feature type="region of interest" description="Disordered" evidence="1">
    <location>
        <begin position="201"/>
        <end position="236"/>
    </location>
</feature>
<keyword evidence="2" id="KW-1133">Transmembrane helix</keyword>
<feature type="transmembrane region" description="Helical" evidence="2">
    <location>
        <begin position="843"/>
        <end position="867"/>
    </location>
</feature>
<keyword evidence="3" id="KW-0732">Signal</keyword>
<dbReference type="InterPro" id="IPR056047">
    <property type="entry name" value="CRMPA-like_DUF7630"/>
</dbReference>
<dbReference type="Pfam" id="PF24633">
    <property type="entry name" value="DUF7630"/>
    <property type="match status" value="1"/>
</dbReference>
<sequence>MATGQAPSWPTPPCSPRAPRELLGLLLWLCQARAVGPDPQTEAYATFLEGVLQIEQGVGRGPPRPSRPLPQGLALSKYGDGVWQVRVGEHDVVLAHAEVIGAAGGSVLEGGAWTAGGRGARAVFRELRLRGGDELLVLVGARGGDGEGARAGAGGGGASQILRLSAGGERCDLVIAAGGGGAVLASEGGSAVGRAGCPTAGVEGPLTGEELPDGHGGSGQEGGGAGGGGLASAGRGAPGAGGGRLLDCRRARLYYGGAAGGSPVPRLVEGAACGRAVVGAVERTSTSGECKCSDAGHVLVPARGAQSGGRSGCPAAGRRYFPAEPAADVEGCKCGSLEHIGRLGDSKAACGRAVTGAMERSSNSSECKCSGASHVLVPARSAQPGGRSGCLVAGRRYFPAEAGAGVEGCECGELEQLGGLGDADAGSASGGFGGGGAGGLTKEGWTGRAGGGGGGGGYCGGDGGDRSARSGSAGTSFASSSLETRVDWDTAVGTSGGLVRVVFRCVPGYERNRGIGISSGLASMCKQCEKYHYSTDGWACLFCQGVTDVTVGATTCSTTGEKLCPRGYENQNGTCGPCSIGWFSDDDSLRCKSCKDPAVVVSRSPENLTTLTKGSTSSTECVCDIATVYDQDKRRCIACPDGLDCSRKNLSLSAVSSMPGYYRHDGMQLSGPRPCPNAKACLGDQRCAPLHEGPLCAVCSAGAFTSFSGLDCVECDREERILSIVYVLLALGAVVGFALAVAAATRGRWSAMVARYSHHSRFSKQLVIVLVLYCQLLSTATVLLRFEHPEQQSRDETLEMLMVEFTEWFSAVMSLDTGALRSYLSAVRPECWLPSMTGLHLQVLVPVGTPLVLWLLVPCAACLLQLLPDGARNYRSRRGLAAFALACLEITLVGILRPISGNLSCDTEGFAGDGFLFVDYGFQCEQRVPGNFKDGAGEVTASYHLLRIAGPCAIGLHLLCVGVMMTALFQSYRNEIRRHSALVSRADLIEEPEDLLTRRRARATVKSSQFKVFPSDSRKAFEYAAVSLDHRGLHSRPGLQRRRRAEQH</sequence>
<dbReference type="Gene3D" id="2.10.50.10">
    <property type="entry name" value="Tumor Necrosis Factor Receptor, subunit A, domain 2"/>
    <property type="match status" value="1"/>
</dbReference>
<feature type="transmembrane region" description="Helical" evidence="2">
    <location>
        <begin position="766"/>
        <end position="786"/>
    </location>
</feature>
<dbReference type="EMBL" id="CAUYUJ010018104">
    <property type="protein sequence ID" value="CAK0880675.1"/>
    <property type="molecule type" value="Genomic_DNA"/>
</dbReference>
<proteinExistence type="predicted"/>
<comment type="caution">
    <text evidence="5">The sequence shown here is derived from an EMBL/GenBank/DDBJ whole genome shotgun (WGS) entry which is preliminary data.</text>
</comment>
<feature type="transmembrane region" description="Helical" evidence="2">
    <location>
        <begin position="879"/>
        <end position="899"/>
    </location>
</feature>
<protein>
    <recommendedName>
        <fullName evidence="4">DUF7630 domain-containing protein</fullName>
    </recommendedName>
</protein>
<feature type="chain" id="PRO_5047440766" description="DUF7630 domain-containing protein" evidence="3">
    <location>
        <begin position="35"/>
        <end position="1048"/>
    </location>
</feature>
<evidence type="ECO:0000313" key="6">
    <source>
        <dbReference type="Proteomes" id="UP001189429"/>
    </source>
</evidence>
<name>A0ABN9W3M4_9DINO</name>
<accession>A0ABN9W3M4</accession>
<keyword evidence="2" id="KW-0472">Membrane</keyword>
<feature type="transmembrane region" description="Helical" evidence="2">
    <location>
        <begin position="948"/>
        <end position="969"/>
    </location>
</feature>
<feature type="compositionally biased region" description="Gly residues" evidence="1">
    <location>
        <begin position="214"/>
        <end position="236"/>
    </location>
</feature>